<reference evidence="2" key="1">
    <citation type="submission" date="2016-09" db="EMBL/GenBank/DDBJ databases">
        <authorList>
            <person name="Varghese N."/>
            <person name="Submissions S."/>
        </authorList>
    </citation>
    <scope>NUCLEOTIDE SEQUENCE [LARGE SCALE GENOMIC DNA]</scope>
    <source>
        <strain evidence="2">JS23</strain>
    </source>
</reference>
<dbReference type="EMBL" id="FNLO01000001">
    <property type="protein sequence ID" value="SDV46107.1"/>
    <property type="molecule type" value="Genomic_DNA"/>
</dbReference>
<evidence type="ECO:0000313" key="1">
    <source>
        <dbReference type="EMBL" id="SDV46107.1"/>
    </source>
</evidence>
<dbReference type="Proteomes" id="UP000243719">
    <property type="component" value="Unassembled WGS sequence"/>
</dbReference>
<proteinExistence type="predicted"/>
<keyword evidence="2" id="KW-1185">Reference proteome</keyword>
<dbReference type="AlphaFoldDB" id="A0A1H2PIU0"/>
<name>A0A1H2PIU0_9BURK</name>
<organism evidence="1 2">
    <name type="scientific">Chitinasiproducens palmae</name>
    <dbReference type="NCBI Taxonomy" id="1770053"/>
    <lineage>
        <taxon>Bacteria</taxon>
        <taxon>Pseudomonadati</taxon>
        <taxon>Pseudomonadota</taxon>
        <taxon>Betaproteobacteria</taxon>
        <taxon>Burkholderiales</taxon>
        <taxon>Burkholderiaceae</taxon>
        <taxon>Chitinasiproducens</taxon>
    </lineage>
</organism>
<gene>
    <name evidence="1" type="ORF">SAMN05216551_10183</name>
</gene>
<evidence type="ECO:0000313" key="2">
    <source>
        <dbReference type="Proteomes" id="UP000243719"/>
    </source>
</evidence>
<accession>A0A1H2PIU0</accession>
<protein>
    <submittedName>
        <fullName evidence="1">Uncharacterized protein</fullName>
    </submittedName>
</protein>
<sequence length="84" mass="9324">MARSRLLLSAPVLVVLVRAVTPRRHVRRAAMVTRRAKATIEAAVPTHAPATATASFWRRIKKRSPGLPRRFIAAHREGEPLPAE</sequence>